<protein>
    <recommendedName>
        <fullName evidence="1">TY-Chap N-terminal domain-containing protein</fullName>
    </recommendedName>
</protein>
<reference evidence="2 3" key="1">
    <citation type="submission" date="2019-11" db="EMBL/GenBank/DDBJ databases">
        <authorList>
            <person name="He Y."/>
        </authorList>
    </citation>
    <scope>NUCLEOTIDE SEQUENCE [LARGE SCALE GENOMIC DNA]</scope>
    <source>
        <strain evidence="2 3">SCSIO 58843</strain>
    </source>
</reference>
<organism evidence="2 3">
    <name type="scientific">Actinomarinicola tropica</name>
    <dbReference type="NCBI Taxonomy" id="2789776"/>
    <lineage>
        <taxon>Bacteria</taxon>
        <taxon>Bacillati</taxon>
        <taxon>Actinomycetota</taxon>
        <taxon>Acidimicrobiia</taxon>
        <taxon>Acidimicrobiales</taxon>
        <taxon>Iamiaceae</taxon>
        <taxon>Actinomarinicola</taxon>
    </lineage>
</organism>
<evidence type="ECO:0000313" key="3">
    <source>
        <dbReference type="Proteomes" id="UP000334019"/>
    </source>
</evidence>
<name>A0A5Q2RME3_9ACTN</name>
<accession>A0A5Q2RME3</accession>
<gene>
    <name evidence="2" type="ORF">GH723_04135</name>
</gene>
<keyword evidence="3" id="KW-1185">Reference proteome</keyword>
<dbReference type="InterPro" id="IPR054344">
    <property type="entry name" value="TY-Chap_N"/>
</dbReference>
<feature type="domain" description="TY-Chap N-terminal" evidence="1">
    <location>
        <begin position="9"/>
        <end position="124"/>
    </location>
</feature>
<dbReference type="KEGG" id="atq:GH723_04135"/>
<dbReference type="EMBL" id="CP045851">
    <property type="protein sequence ID" value="QGG94355.1"/>
    <property type="molecule type" value="Genomic_DNA"/>
</dbReference>
<dbReference type="AlphaFoldDB" id="A0A5Q2RME3"/>
<dbReference type="RefSeq" id="WP_153758461.1">
    <property type="nucleotide sequence ID" value="NZ_CP045851.1"/>
</dbReference>
<evidence type="ECO:0000259" key="1">
    <source>
        <dbReference type="Pfam" id="PF22552"/>
    </source>
</evidence>
<dbReference type="Proteomes" id="UP000334019">
    <property type="component" value="Chromosome"/>
</dbReference>
<sequence>MTSLEHLVEPLSGALAALTEDESLIISRPGSLDPTLTDGSNRFVQFTRFGSDLRAESVGDRYLEGADQLTPDQVTVLLELGWETPDEGGNYWGQWEEPVPLGMVAAMAVRTLQLVHGVEHIEQLDIDGSPEITRTFRDAPGAM</sequence>
<evidence type="ECO:0000313" key="2">
    <source>
        <dbReference type="EMBL" id="QGG94355.1"/>
    </source>
</evidence>
<dbReference type="Pfam" id="PF22552">
    <property type="entry name" value="TY-Chap3"/>
    <property type="match status" value="1"/>
</dbReference>
<proteinExistence type="predicted"/>